<evidence type="ECO:0000313" key="9">
    <source>
        <dbReference type="EMBL" id="MBB4267854.1"/>
    </source>
</evidence>
<dbReference type="InterPro" id="IPR013762">
    <property type="entry name" value="Integrase-like_cat_sf"/>
</dbReference>
<feature type="domain" description="Tyr recombinase" evidence="7">
    <location>
        <begin position="202"/>
        <end position="401"/>
    </location>
</feature>
<dbReference type="AlphaFoldDB" id="A0A7W6RGZ6"/>
<evidence type="ECO:0000313" key="10">
    <source>
        <dbReference type="Proteomes" id="UP000554286"/>
    </source>
</evidence>
<dbReference type="PANTHER" id="PTHR30629:SF2">
    <property type="entry name" value="PROPHAGE INTEGRASE INTS-RELATED"/>
    <property type="match status" value="1"/>
</dbReference>
<dbReference type="InterPro" id="IPR011010">
    <property type="entry name" value="DNA_brk_join_enz"/>
</dbReference>
<evidence type="ECO:0000259" key="7">
    <source>
        <dbReference type="PROSITE" id="PS51898"/>
    </source>
</evidence>
<comment type="caution">
    <text evidence="9">The sequence shown here is derived from an EMBL/GenBank/DDBJ whole genome shotgun (WGS) entry which is preliminary data.</text>
</comment>
<evidence type="ECO:0000256" key="6">
    <source>
        <dbReference type="SAM" id="MobiDB-lite"/>
    </source>
</evidence>
<dbReference type="PROSITE" id="PS51898">
    <property type="entry name" value="TYR_RECOMBINASE"/>
    <property type="match status" value="1"/>
</dbReference>
<gene>
    <name evidence="9" type="ORF">GGD89_003505</name>
</gene>
<dbReference type="Pfam" id="PF22022">
    <property type="entry name" value="Phage_int_M"/>
    <property type="match status" value="1"/>
</dbReference>
<comment type="similarity">
    <text evidence="1">Belongs to the 'phage' integrase family.</text>
</comment>
<protein>
    <submittedName>
        <fullName evidence="9">Integrase</fullName>
    </submittedName>
</protein>
<evidence type="ECO:0000259" key="8">
    <source>
        <dbReference type="PROSITE" id="PS51900"/>
    </source>
</evidence>
<dbReference type="InterPro" id="IPR053876">
    <property type="entry name" value="Phage_int_M"/>
</dbReference>
<dbReference type="InterPro" id="IPR025166">
    <property type="entry name" value="Integrase_DNA_bind_dom"/>
</dbReference>
<reference evidence="9 10" key="1">
    <citation type="submission" date="2020-08" db="EMBL/GenBank/DDBJ databases">
        <title>Genome sequencing of Purple Non-Sulfur Bacteria from various extreme environments.</title>
        <authorList>
            <person name="Mayer M."/>
        </authorList>
    </citation>
    <scope>NUCLEOTIDE SEQUENCE [LARGE SCALE GENOMIC DNA]</scope>
    <source>
        <strain evidence="9 10">JA131</strain>
    </source>
</reference>
<sequence>MGQVLTERFVKSKKPGATRLEIPDAGLQGLYFVVQPTGGKSWALRYRWQGSPVKYRLGDYPVVGLAEARDKARDALRLLDAGTDPRKARRPQAVPEAPPDDTIRDIITEFITRHAKVRNRSWQEVERVLRRELEPKWGRRRIGEIERKDVIRLIDGVVDRGAPVMANRVLAHTRKLFNWAASRDLIATSPCAGVSAPAQETKRDRVLSVAELRALWSACDDVGEPFASIVRLLVLTGQRRDEVAGMRWAEVDLDAAQWTIPGERAKNGVPHQVPLGESALSILSSRPRVLATDGSDGGTARHMFTTTGASPFSGFSKAKARLDKAMARRLSEETEDVTGKGALAPWRLHDIRRTVATGLQRLGVRLEVTEAVLNHVSGSRAGVVGTYQRHDWADEKRAALEAWERHVLETFAMELLR</sequence>
<dbReference type="Gene3D" id="1.10.443.10">
    <property type="entry name" value="Intergrase catalytic core"/>
    <property type="match status" value="1"/>
</dbReference>
<dbReference type="InterPro" id="IPR002104">
    <property type="entry name" value="Integrase_catalytic"/>
</dbReference>
<keyword evidence="2" id="KW-0229">DNA integration</keyword>
<evidence type="ECO:0000256" key="4">
    <source>
        <dbReference type="ARBA" id="ARBA00023172"/>
    </source>
</evidence>
<proteinExistence type="inferred from homology"/>
<dbReference type="Gene3D" id="1.10.150.130">
    <property type="match status" value="1"/>
</dbReference>
<dbReference type="InterPro" id="IPR044068">
    <property type="entry name" value="CB"/>
</dbReference>
<dbReference type="Pfam" id="PF13356">
    <property type="entry name" value="Arm-DNA-bind_3"/>
    <property type="match status" value="1"/>
</dbReference>
<dbReference type="InterPro" id="IPR010998">
    <property type="entry name" value="Integrase_recombinase_N"/>
</dbReference>
<dbReference type="GO" id="GO:0015074">
    <property type="term" value="P:DNA integration"/>
    <property type="evidence" value="ECO:0007669"/>
    <property type="project" value="UniProtKB-KW"/>
</dbReference>
<dbReference type="PANTHER" id="PTHR30629">
    <property type="entry name" value="PROPHAGE INTEGRASE"/>
    <property type="match status" value="1"/>
</dbReference>
<dbReference type="Gene3D" id="3.30.160.390">
    <property type="entry name" value="Integrase, DNA-binding domain"/>
    <property type="match status" value="1"/>
</dbReference>
<evidence type="ECO:0000256" key="3">
    <source>
        <dbReference type="ARBA" id="ARBA00023125"/>
    </source>
</evidence>
<organism evidence="9 10">
    <name type="scientific">Roseospira visakhapatnamensis</name>
    <dbReference type="NCBI Taxonomy" id="390880"/>
    <lineage>
        <taxon>Bacteria</taxon>
        <taxon>Pseudomonadati</taxon>
        <taxon>Pseudomonadota</taxon>
        <taxon>Alphaproteobacteria</taxon>
        <taxon>Rhodospirillales</taxon>
        <taxon>Rhodospirillaceae</taxon>
        <taxon>Roseospira</taxon>
    </lineage>
</organism>
<dbReference type="SUPFAM" id="SSF56349">
    <property type="entry name" value="DNA breaking-rejoining enzymes"/>
    <property type="match status" value="1"/>
</dbReference>
<dbReference type="PROSITE" id="PS51900">
    <property type="entry name" value="CB"/>
    <property type="match status" value="1"/>
</dbReference>
<keyword evidence="4" id="KW-0233">DNA recombination</keyword>
<evidence type="ECO:0000256" key="5">
    <source>
        <dbReference type="PROSITE-ProRule" id="PRU01248"/>
    </source>
</evidence>
<name>A0A7W6RGZ6_9PROT</name>
<feature type="region of interest" description="Disordered" evidence="6">
    <location>
        <begin position="79"/>
        <end position="99"/>
    </location>
</feature>
<evidence type="ECO:0000256" key="2">
    <source>
        <dbReference type="ARBA" id="ARBA00022908"/>
    </source>
</evidence>
<accession>A0A7W6RGZ6</accession>
<dbReference type="EMBL" id="JACIGK010000036">
    <property type="protein sequence ID" value="MBB4267854.1"/>
    <property type="molecule type" value="Genomic_DNA"/>
</dbReference>
<dbReference type="CDD" id="cd00801">
    <property type="entry name" value="INT_P4_C"/>
    <property type="match status" value="1"/>
</dbReference>
<dbReference type="RefSeq" id="WP_184047986.1">
    <property type="nucleotide sequence ID" value="NZ_JACIGK010000036.1"/>
</dbReference>
<keyword evidence="10" id="KW-1185">Reference proteome</keyword>
<dbReference type="InterPro" id="IPR050808">
    <property type="entry name" value="Phage_Integrase"/>
</dbReference>
<evidence type="ECO:0000256" key="1">
    <source>
        <dbReference type="ARBA" id="ARBA00008857"/>
    </source>
</evidence>
<dbReference type="GO" id="GO:0006310">
    <property type="term" value="P:DNA recombination"/>
    <property type="evidence" value="ECO:0007669"/>
    <property type="project" value="UniProtKB-KW"/>
</dbReference>
<keyword evidence="3 5" id="KW-0238">DNA-binding</keyword>
<feature type="domain" description="Core-binding (CB)" evidence="8">
    <location>
        <begin position="101"/>
        <end position="181"/>
    </location>
</feature>
<dbReference type="InterPro" id="IPR038488">
    <property type="entry name" value="Integrase_DNA-bd_sf"/>
</dbReference>
<dbReference type="GO" id="GO:0003677">
    <property type="term" value="F:DNA binding"/>
    <property type="evidence" value="ECO:0007669"/>
    <property type="project" value="UniProtKB-UniRule"/>
</dbReference>
<dbReference type="Pfam" id="PF00589">
    <property type="entry name" value="Phage_integrase"/>
    <property type="match status" value="1"/>
</dbReference>
<dbReference type="Proteomes" id="UP000554286">
    <property type="component" value="Unassembled WGS sequence"/>
</dbReference>